<proteinExistence type="predicted"/>
<protein>
    <submittedName>
        <fullName evidence="1">Uncharacterized protein</fullName>
    </submittedName>
</protein>
<evidence type="ECO:0000313" key="1">
    <source>
        <dbReference type="EMBL" id="MFC1410498.1"/>
    </source>
</evidence>
<organism evidence="1 2">
    <name type="scientific">Streptacidiphilus alkalitolerans</name>
    <dbReference type="NCBI Taxonomy" id="3342712"/>
    <lineage>
        <taxon>Bacteria</taxon>
        <taxon>Bacillati</taxon>
        <taxon>Actinomycetota</taxon>
        <taxon>Actinomycetes</taxon>
        <taxon>Kitasatosporales</taxon>
        <taxon>Streptomycetaceae</taxon>
        <taxon>Streptacidiphilus</taxon>
    </lineage>
</organism>
<sequence>MATMDPIEFRCPNCAQILDLPVTATPGPTEGITVTVQVKVDPETLLHHMTSHLKRP</sequence>
<dbReference type="RefSeq" id="WP_380508243.1">
    <property type="nucleotide sequence ID" value="NZ_JBHEZX010000005.1"/>
</dbReference>
<comment type="caution">
    <text evidence="1">The sequence shown here is derived from an EMBL/GenBank/DDBJ whole genome shotgun (WGS) entry which is preliminary data.</text>
</comment>
<gene>
    <name evidence="1" type="ORF">ACEZDG_14615</name>
</gene>
<dbReference type="EMBL" id="JBHEZX010000005">
    <property type="protein sequence ID" value="MFC1410498.1"/>
    <property type="molecule type" value="Genomic_DNA"/>
</dbReference>
<evidence type="ECO:0000313" key="2">
    <source>
        <dbReference type="Proteomes" id="UP001592582"/>
    </source>
</evidence>
<dbReference type="Proteomes" id="UP001592582">
    <property type="component" value="Unassembled WGS sequence"/>
</dbReference>
<reference evidence="1 2" key="1">
    <citation type="submission" date="2024-09" db="EMBL/GenBank/DDBJ databases">
        <authorList>
            <person name="Lee S.D."/>
        </authorList>
    </citation>
    <scope>NUCLEOTIDE SEQUENCE [LARGE SCALE GENOMIC DNA]</scope>
    <source>
        <strain evidence="1 2">N1-1</strain>
    </source>
</reference>
<accession>A0ABV6V9Z6</accession>
<keyword evidence="2" id="KW-1185">Reference proteome</keyword>
<name>A0ABV6V9Z6_9ACTN</name>